<evidence type="ECO:0000313" key="1">
    <source>
        <dbReference type="EMBL" id="SDG98670.1"/>
    </source>
</evidence>
<dbReference type="SFLD" id="SFLDS00003">
    <property type="entry name" value="Haloacid_Dehalogenase"/>
    <property type="match status" value="1"/>
</dbReference>
<dbReference type="InterPro" id="IPR023214">
    <property type="entry name" value="HAD_sf"/>
</dbReference>
<dbReference type="EMBL" id="FNCN01000010">
    <property type="protein sequence ID" value="SDG98670.1"/>
    <property type="molecule type" value="Genomic_DNA"/>
</dbReference>
<dbReference type="CDD" id="cd02603">
    <property type="entry name" value="HAD_sEH-N_like"/>
    <property type="match status" value="1"/>
</dbReference>
<dbReference type="NCBIfam" id="TIGR01549">
    <property type="entry name" value="HAD-SF-IA-v1"/>
    <property type="match status" value="1"/>
</dbReference>
<gene>
    <name evidence="1" type="ORF">SAMN05421505_11023</name>
</gene>
<dbReference type="Gene3D" id="3.40.50.1000">
    <property type="entry name" value="HAD superfamily/HAD-like"/>
    <property type="match status" value="1"/>
</dbReference>
<keyword evidence="2" id="KW-1185">Reference proteome</keyword>
<proteinExistence type="predicted"/>
<dbReference type="RefSeq" id="WP_245691031.1">
    <property type="nucleotide sequence ID" value="NZ_FNCN01000010.1"/>
</dbReference>
<name>A0A1G7YS00_9ACTN</name>
<dbReference type="Proteomes" id="UP000198923">
    <property type="component" value="Unassembled WGS sequence"/>
</dbReference>
<dbReference type="PANTHER" id="PTHR43611">
    <property type="entry name" value="ALPHA-D-GLUCOSE 1-PHOSPHATE PHOSPHATASE"/>
    <property type="match status" value="1"/>
</dbReference>
<dbReference type="PANTHER" id="PTHR43611:SF3">
    <property type="entry name" value="FLAVIN MONONUCLEOTIDE HYDROLASE 1, CHLOROPLATIC"/>
    <property type="match status" value="1"/>
</dbReference>
<evidence type="ECO:0000313" key="2">
    <source>
        <dbReference type="Proteomes" id="UP000198923"/>
    </source>
</evidence>
<dbReference type="Pfam" id="PF00702">
    <property type="entry name" value="Hydrolase"/>
    <property type="match status" value="1"/>
</dbReference>
<dbReference type="InterPro" id="IPR036412">
    <property type="entry name" value="HAD-like_sf"/>
</dbReference>
<sequence>MGEMAASKTSAQCFSAVVFDIGGVIVDWNPRYLYRKLIADSARMEWFLTEVCSSAWNAEQDRGRTFAEAIEEVSGCYPQHREWIEAYWSRWPEMLGGPIPGTTEVVGELKRSGTAMFAITNWSAETYPAAVERHPVLELFEDVVVSGEVKLTKPDPAIYHHALDRFGLSAEQALFVDDNRANTEAAAALGMGTVLFTNAAELRDELKRHGRL</sequence>
<dbReference type="NCBIfam" id="TIGR01509">
    <property type="entry name" value="HAD-SF-IA-v3"/>
    <property type="match status" value="1"/>
</dbReference>
<organism evidence="1 2">
    <name type="scientific">Sinosporangium album</name>
    <dbReference type="NCBI Taxonomy" id="504805"/>
    <lineage>
        <taxon>Bacteria</taxon>
        <taxon>Bacillati</taxon>
        <taxon>Actinomycetota</taxon>
        <taxon>Actinomycetes</taxon>
        <taxon>Streptosporangiales</taxon>
        <taxon>Streptosporangiaceae</taxon>
        <taxon>Sinosporangium</taxon>
    </lineage>
</organism>
<dbReference type="PRINTS" id="PR00413">
    <property type="entry name" value="HADHALOGNASE"/>
</dbReference>
<accession>A0A1G7YS00</accession>
<dbReference type="InterPro" id="IPR006439">
    <property type="entry name" value="HAD-SF_hydro_IA"/>
</dbReference>
<dbReference type="AlphaFoldDB" id="A0A1G7YS00"/>
<dbReference type="SFLD" id="SFLDG01129">
    <property type="entry name" value="C1.5:_HAD__Beta-PGM__Phosphata"/>
    <property type="match status" value="1"/>
</dbReference>
<reference evidence="1 2" key="1">
    <citation type="submission" date="2016-10" db="EMBL/GenBank/DDBJ databases">
        <authorList>
            <person name="de Groot N.N."/>
        </authorList>
    </citation>
    <scope>NUCLEOTIDE SEQUENCE [LARGE SCALE GENOMIC DNA]</scope>
    <source>
        <strain evidence="1 2">CPCC 201354</strain>
    </source>
</reference>
<dbReference type="SUPFAM" id="SSF56784">
    <property type="entry name" value="HAD-like"/>
    <property type="match status" value="1"/>
</dbReference>
<dbReference type="STRING" id="504805.SAMN05421505_11023"/>
<protein>
    <submittedName>
        <fullName evidence="1">2-haloacid dehalogenase</fullName>
    </submittedName>
</protein>